<dbReference type="GeneID" id="95571066"/>
<reference evidence="2 3" key="1">
    <citation type="journal article" date="2012" name="Int. J. Syst. Evol. Microbiol.">
        <title>Vibrio caribbeanicus sp. nov., isolated from the marine sponge Scleritoderma cyanea.</title>
        <authorList>
            <person name="Hoffmann M."/>
            <person name="Monday S.R."/>
            <person name="Allard M.W."/>
            <person name="Strain E.A."/>
            <person name="Whittaker P."/>
            <person name="Naum M."/>
            <person name="McCarthy P.J."/>
            <person name="Lopez J.V."/>
            <person name="Fischer M."/>
            <person name="Brown E.W."/>
        </authorList>
    </citation>
    <scope>NUCLEOTIDE SEQUENCE [LARGE SCALE GENOMIC DNA]</scope>
    <source>
        <strain evidence="3">DSMZ 21326</strain>
    </source>
</reference>
<dbReference type="RefSeq" id="WP_008080615.1">
    <property type="nucleotide sequence ID" value="NZ_AEVT01000106.1"/>
</dbReference>
<dbReference type="SUPFAM" id="SSF54909">
    <property type="entry name" value="Dimeric alpha+beta barrel"/>
    <property type="match status" value="1"/>
</dbReference>
<dbReference type="eggNOG" id="COG1359">
    <property type="taxonomic scope" value="Bacteria"/>
</dbReference>
<dbReference type="InterPro" id="IPR007138">
    <property type="entry name" value="ABM_dom"/>
</dbReference>
<dbReference type="Pfam" id="PF03992">
    <property type="entry name" value="ABM"/>
    <property type="match status" value="1"/>
</dbReference>
<dbReference type="Proteomes" id="UP000006228">
    <property type="component" value="Unassembled WGS sequence"/>
</dbReference>
<evidence type="ECO:0000313" key="2">
    <source>
        <dbReference type="EMBL" id="EGA68428.1"/>
    </source>
</evidence>
<dbReference type="PANTHER" id="PTHR33336:SF15">
    <property type="entry name" value="ABM DOMAIN-CONTAINING PROTEIN"/>
    <property type="match status" value="1"/>
</dbReference>
<dbReference type="AlphaFoldDB" id="E8MC24"/>
<dbReference type="InterPro" id="IPR050744">
    <property type="entry name" value="AI-2_Isomerase_LsrG"/>
</dbReference>
<dbReference type="PROSITE" id="PS51725">
    <property type="entry name" value="ABM"/>
    <property type="match status" value="1"/>
</dbReference>
<dbReference type="PANTHER" id="PTHR33336">
    <property type="entry name" value="QUINOL MONOOXYGENASE YGIN-RELATED"/>
    <property type="match status" value="1"/>
</dbReference>
<dbReference type="GO" id="GO:0003824">
    <property type="term" value="F:catalytic activity"/>
    <property type="evidence" value="ECO:0007669"/>
    <property type="project" value="TreeGrafter"/>
</dbReference>
<organism evidence="2 3">
    <name type="scientific">Vibrio sinaloensis DSM 21326</name>
    <dbReference type="NCBI Taxonomy" id="945550"/>
    <lineage>
        <taxon>Bacteria</taxon>
        <taxon>Pseudomonadati</taxon>
        <taxon>Pseudomonadota</taxon>
        <taxon>Gammaproteobacteria</taxon>
        <taxon>Vibrionales</taxon>
        <taxon>Vibrionaceae</taxon>
        <taxon>Vibrio</taxon>
        <taxon>Vibrio oreintalis group</taxon>
    </lineage>
</organism>
<evidence type="ECO:0000313" key="3">
    <source>
        <dbReference type="Proteomes" id="UP000006228"/>
    </source>
</evidence>
<proteinExistence type="predicted"/>
<name>E8MC24_PHOS4</name>
<dbReference type="Gene3D" id="3.30.70.100">
    <property type="match status" value="1"/>
</dbReference>
<protein>
    <recommendedName>
        <fullName evidence="1">ABM domain-containing protein</fullName>
    </recommendedName>
</protein>
<dbReference type="InterPro" id="IPR011008">
    <property type="entry name" value="Dimeric_a/b-barrel"/>
</dbReference>
<dbReference type="EMBL" id="AEVT01000106">
    <property type="protein sequence ID" value="EGA68428.1"/>
    <property type="molecule type" value="Genomic_DNA"/>
</dbReference>
<feature type="domain" description="ABM" evidence="1">
    <location>
        <begin position="2"/>
        <end position="90"/>
    </location>
</feature>
<gene>
    <name evidence="2" type="ORF">VISI1226_22912</name>
</gene>
<accession>E8MC24</accession>
<dbReference type="OrthoDB" id="9812192at2"/>
<comment type="caution">
    <text evidence="2">The sequence shown here is derived from an EMBL/GenBank/DDBJ whole genome shotgun (WGS) entry which is preliminary data.</text>
</comment>
<sequence length="96" mass="11050">MIHLTATFQANQGAEKQLQSLLTAMLEPTRKESGCVMYRLLQDSNNVGRFTFQEQFTDQQAFDFHCQQPHFLNLLNQLEGVISADPEITFYHELEG</sequence>
<evidence type="ECO:0000259" key="1">
    <source>
        <dbReference type="PROSITE" id="PS51725"/>
    </source>
</evidence>